<dbReference type="PANTHER" id="PTHR10091:SF0">
    <property type="entry name" value="GALACTOSE MUTAROTASE"/>
    <property type="match status" value="1"/>
</dbReference>
<dbReference type="AlphaFoldDB" id="A0A1K2HXX8"/>
<dbReference type="GO" id="GO:0004034">
    <property type="term" value="F:aldose 1-epimerase activity"/>
    <property type="evidence" value="ECO:0007669"/>
    <property type="project" value="UniProtKB-EC"/>
</dbReference>
<dbReference type="GO" id="GO:0006006">
    <property type="term" value="P:glucose metabolic process"/>
    <property type="evidence" value="ECO:0007669"/>
    <property type="project" value="TreeGrafter"/>
</dbReference>
<keyword evidence="3 5" id="KW-0413">Isomerase</keyword>
<feature type="binding site" evidence="8">
    <location>
        <begin position="179"/>
        <end position="181"/>
    </location>
    <ligand>
        <name>beta-D-galactose</name>
        <dbReference type="ChEBI" id="CHEBI:27667"/>
    </ligand>
</feature>
<dbReference type="Pfam" id="PF01263">
    <property type="entry name" value="Aldose_epim"/>
    <property type="match status" value="1"/>
</dbReference>
<dbReference type="InterPro" id="IPR047215">
    <property type="entry name" value="Galactose_mutarotase-like"/>
</dbReference>
<dbReference type="PANTHER" id="PTHR10091">
    <property type="entry name" value="ALDOSE-1-EPIMERASE"/>
    <property type="match status" value="1"/>
</dbReference>
<dbReference type="EMBL" id="FPKU01000002">
    <property type="protein sequence ID" value="SFZ84677.1"/>
    <property type="molecule type" value="Genomic_DNA"/>
</dbReference>
<reference evidence="9 10" key="1">
    <citation type="submission" date="2016-11" db="EMBL/GenBank/DDBJ databases">
        <authorList>
            <person name="Jaros S."/>
            <person name="Januszkiewicz K."/>
            <person name="Wedrychowicz H."/>
        </authorList>
    </citation>
    <scope>NUCLEOTIDE SEQUENCE [LARGE SCALE GENOMIC DNA]</scope>
    <source>
        <strain evidence="9 10">ATCC 23634</strain>
    </source>
</reference>
<evidence type="ECO:0000256" key="1">
    <source>
        <dbReference type="ARBA" id="ARBA00005028"/>
    </source>
</evidence>
<evidence type="ECO:0000256" key="6">
    <source>
        <dbReference type="PIRSR" id="PIRSR005096-1"/>
    </source>
</evidence>
<dbReference type="Gene3D" id="2.70.98.10">
    <property type="match status" value="1"/>
</dbReference>
<feature type="binding site" evidence="7">
    <location>
        <position position="246"/>
    </location>
    <ligand>
        <name>beta-D-galactose</name>
        <dbReference type="ChEBI" id="CHEBI:27667"/>
    </ligand>
</feature>
<evidence type="ECO:0000256" key="3">
    <source>
        <dbReference type="ARBA" id="ARBA00023235"/>
    </source>
</evidence>
<evidence type="ECO:0000256" key="4">
    <source>
        <dbReference type="ARBA" id="ARBA00023277"/>
    </source>
</evidence>
<proteinExistence type="inferred from homology"/>
<dbReference type="CDD" id="cd09019">
    <property type="entry name" value="galactose_mutarotase_like"/>
    <property type="match status" value="1"/>
</dbReference>
<dbReference type="UniPathway" id="UPA00242"/>
<feature type="active site" description="Proton acceptor" evidence="6">
    <location>
        <position position="312"/>
    </location>
</feature>
<evidence type="ECO:0000313" key="9">
    <source>
        <dbReference type="EMBL" id="SFZ84677.1"/>
    </source>
</evidence>
<dbReference type="GO" id="GO:0033499">
    <property type="term" value="P:galactose catabolic process via UDP-galactose, Leloir pathway"/>
    <property type="evidence" value="ECO:0007669"/>
    <property type="project" value="TreeGrafter"/>
</dbReference>
<protein>
    <recommendedName>
        <fullName evidence="5">Aldose 1-epimerase</fullName>
        <ecNumber evidence="5">5.1.3.3</ecNumber>
    </recommendedName>
</protein>
<organism evidence="9 10">
    <name type="scientific">Devosia enhydra</name>
    <dbReference type="NCBI Taxonomy" id="665118"/>
    <lineage>
        <taxon>Bacteria</taxon>
        <taxon>Pseudomonadati</taxon>
        <taxon>Pseudomonadota</taxon>
        <taxon>Alphaproteobacteria</taxon>
        <taxon>Hyphomicrobiales</taxon>
        <taxon>Devosiaceae</taxon>
        <taxon>Devosia</taxon>
    </lineage>
</organism>
<dbReference type="NCBIfam" id="NF008277">
    <property type="entry name" value="PRK11055.1"/>
    <property type="match status" value="1"/>
</dbReference>
<dbReference type="InterPro" id="IPR011013">
    <property type="entry name" value="Gal_mutarotase_sf_dom"/>
</dbReference>
<feature type="active site" description="Proton donor" evidence="6">
    <location>
        <position position="179"/>
    </location>
</feature>
<dbReference type="STRING" id="665118.SAMN02983003_2151"/>
<evidence type="ECO:0000256" key="5">
    <source>
        <dbReference type="PIRNR" id="PIRNR005096"/>
    </source>
</evidence>
<dbReference type="InterPro" id="IPR008183">
    <property type="entry name" value="Aldose_1/G6P_1-epimerase"/>
</dbReference>
<keyword evidence="4 5" id="KW-0119">Carbohydrate metabolism</keyword>
<dbReference type="RefSeq" id="WP_072342547.1">
    <property type="nucleotide sequence ID" value="NZ_FPKU01000002.1"/>
</dbReference>
<comment type="catalytic activity">
    <reaction evidence="5">
        <text>alpha-D-glucose = beta-D-glucose</text>
        <dbReference type="Rhea" id="RHEA:10264"/>
        <dbReference type="ChEBI" id="CHEBI:15903"/>
        <dbReference type="ChEBI" id="CHEBI:17925"/>
        <dbReference type="EC" id="5.1.3.3"/>
    </reaction>
</comment>
<keyword evidence="10" id="KW-1185">Reference proteome</keyword>
<dbReference type="SUPFAM" id="SSF74650">
    <property type="entry name" value="Galactose mutarotase-like"/>
    <property type="match status" value="1"/>
</dbReference>
<dbReference type="Proteomes" id="UP000183447">
    <property type="component" value="Unassembled WGS sequence"/>
</dbReference>
<dbReference type="EC" id="5.1.3.3" evidence="5"/>
<sequence length="352" mass="37660">MIGSTISRHVVGSIAGTPVEAFRLSGGDTSIEVISFGAILRRLTRPDRNGQVDDIVLGYDDPEAYVGTPGNAGAVCGRYGNRIANGRFTLDGTVYELPRNNGDHHLHGGAQGFGKRFWTPYPDPDGNAVEFRLLSEDGDAGYPGTLEASTRYALAADGTLTITMSATTDRRTIVNLVHHGYWNLAGHASGSIAEQVLQLDADHYTPTHPDKIPTGEIAPLAGTAFDFSRPRAIGADITTVAGGGYDHNWCLRPAESGMRRCAVAWDRASGRRLELHTNQPGVQFYTANHFANAPATGKGGAPYGAHAGFALETQTFPNAPNEPAFPSPVLSPGASYDHRMVLRFSTEQDWIA</sequence>
<dbReference type="OrthoDB" id="9779408at2"/>
<comment type="pathway">
    <text evidence="1 5">Carbohydrate metabolism; hexose metabolism.</text>
</comment>
<dbReference type="InterPro" id="IPR014718">
    <property type="entry name" value="GH-type_carb-bd"/>
</dbReference>
<feature type="binding site" evidence="8">
    <location>
        <begin position="81"/>
        <end position="82"/>
    </location>
    <ligand>
        <name>beta-D-galactose</name>
        <dbReference type="ChEBI" id="CHEBI:27667"/>
    </ligand>
</feature>
<accession>A0A1K2HXX8</accession>
<dbReference type="InterPro" id="IPR015443">
    <property type="entry name" value="Aldose_1-epimerase"/>
</dbReference>
<comment type="similarity">
    <text evidence="2 5">Belongs to the aldose epimerase family.</text>
</comment>
<gene>
    <name evidence="9" type="ORF">SAMN02983003_2151</name>
</gene>
<name>A0A1K2HXX8_9HYPH</name>
<dbReference type="PIRSF" id="PIRSF005096">
    <property type="entry name" value="GALM"/>
    <property type="match status" value="1"/>
</dbReference>
<evidence type="ECO:0000256" key="7">
    <source>
        <dbReference type="PIRSR" id="PIRSR005096-2"/>
    </source>
</evidence>
<evidence type="ECO:0000256" key="2">
    <source>
        <dbReference type="ARBA" id="ARBA00006206"/>
    </source>
</evidence>
<evidence type="ECO:0000256" key="8">
    <source>
        <dbReference type="PIRSR" id="PIRSR005096-3"/>
    </source>
</evidence>
<evidence type="ECO:0000313" key="10">
    <source>
        <dbReference type="Proteomes" id="UP000183447"/>
    </source>
</evidence>
<dbReference type="GO" id="GO:0030246">
    <property type="term" value="F:carbohydrate binding"/>
    <property type="evidence" value="ECO:0007669"/>
    <property type="project" value="InterPro"/>
</dbReference>